<accession>A0A396HCW8</accession>
<feature type="transmembrane region" description="Helical" evidence="1">
    <location>
        <begin position="6"/>
        <end position="25"/>
    </location>
</feature>
<name>A0A396HCW8_MEDTR</name>
<sequence>MIEIYKFVYVVIFFVSLFLVVVDSGKRIGGENRHRQCVDDHDCYKIFSCPREIAFKCVNGWCKCTL</sequence>
<evidence type="ECO:0000313" key="3">
    <source>
        <dbReference type="EMBL" id="RHN51129.1"/>
    </source>
</evidence>
<evidence type="ECO:0000256" key="1">
    <source>
        <dbReference type="SAM" id="Phobius"/>
    </source>
</evidence>
<keyword evidence="1" id="KW-1133">Transmembrane helix</keyword>
<dbReference type="InterPro" id="IPR009810">
    <property type="entry name" value="Nodulin_late_dom"/>
</dbReference>
<dbReference type="GO" id="GO:0046872">
    <property type="term" value="F:metal ion binding"/>
    <property type="evidence" value="ECO:0007669"/>
    <property type="project" value="InterPro"/>
</dbReference>
<keyword evidence="1" id="KW-0812">Transmembrane</keyword>
<dbReference type="Gramene" id="rna35511">
    <property type="protein sequence ID" value="RHN51129.1"/>
    <property type="gene ID" value="gene35511"/>
</dbReference>
<dbReference type="Proteomes" id="UP000265566">
    <property type="component" value="Chromosome 6"/>
</dbReference>
<organism evidence="3">
    <name type="scientific">Medicago truncatula</name>
    <name type="common">Barrel medic</name>
    <name type="synonym">Medicago tribuloides</name>
    <dbReference type="NCBI Taxonomy" id="3880"/>
    <lineage>
        <taxon>Eukaryota</taxon>
        <taxon>Viridiplantae</taxon>
        <taxon>Streptophyta</taxon>
        <taxon>Embryophyta</taxon>
        <taxon>Tracheophyta</taxon>
        <taxon>Spermatophyta</taxon>
        <taxon>Magnoliopsida</taxon>
        <taxon>eudicotyledons</taxon>
        <taxon>Gunneridae</taxon>
        <taxon>Pentapetalae</taxon>
        <taxon>rosids</taxon>
        <taxon>fabids</taxon>
        <taxon>Fabales</taxon>
        <taxon>Fabaceae</taxon>
        <taxon>Papilionoideae</taxon>
        <taxon>50 kb inversion clade</taxon>
        <taxon>NPAAA clade</taxon>
        <taxon>Hologalegina</taxon>
        <taxon>IRL clade</taxon>
        <taxon>Trifolieae</taxon>
        <taxon>Medicago</taxon>
    </lineage>
</organism>
<reference evidence="3" key="1">
    <citation type="journal article" date="2018" name="Nat. Plants">
        <title>Whole-genome landscape of Medicago truncatula symbiotic genes.</title>
        <authorList>
            <person name="Pecrix Y."/>
            <person name="Gamas P."/>
            <person name="Carrere S."/>
        </authorList>
    </citation>
    <scope>NUCLEOTIDE SEQUENCE</scope>
    <source>
        <tissue evidence="3">Leaves</tissue>
    </source>
</reference>
<proteinExistence type="predicted"/>
<dbReference type="EMBL" id="PSQE01000006">
    <property type="protein sequence ID" value="RHN51129.1"/>
    <property type="molecule type" value="Genomic_DNA"/>
</dbReference>
<protein>
    <submittedName>
        <fullName evidence="3">Putative Late nodulin</fullName>
    </submittedName>
</protein>
<keyword evidence="1" id="KW-0472">Membrane</keyword>
<gene>
    <name evidence="3" type="ORF">MtrunA17_Chr6g0465051</name>
</gene>
<dbReference type="AlphaFoldDB" id="A0A396HCW8"/>
<dbReference type="Pfam" id="PF07127">
    <property type="entry name" value="Nodulin_late"/>
    <property type="match status" value="1"/>
</dbReference>
<evidence type="ECO:0000259" key="2">
    <source>
        <dbReference type="Pfam" id="PF07127"/>
    </source>
</evidence>
<feature type="domain" description="Late nodulin" evidence="2">
    <location>
        <begin position="1"/>
        <end position="63"/>
    </location>
</feature>
<comment type="caution">
    <text evidence="3">The sequence shown here is derived from an EMBL/GenBank/DDBJ whole genome shotgun (WGS) entry which is preliminary data.</text>
</comment>